<gene>
    <name evidence="4" type="ORF">niasHT_030567</name>
</gene>
<dbReference type="Pfam" id="PF12796">
    <property type="entry name" value="Ank_2"/>
    <property type="match status" value="1"/>
</dbReference>
<feature type="repeat" description="ANK" evidence="3">
    <location>
        <begin position="50"/>
        <end position="82"/>
    </location>
</feature>
<protein>
    <submittedName>
        <fullName evidence="4">Uncharacterized protein</fullName>
    </submittedName>
</protein>
<feature type="repeat" description="ANK" evidence="3">
    <location>
        <begin position="118"/>
        <end position="150"/>
    </location>
</feature>
<keyword evidence="5" id="KW-1185">Reference proteome</keyword>
<dbReference type="InterPro" id="IPR002110">
    <property type="entry name" value="Ankyrin_rpt"/>
</dbReference>
<dbReference type="Proteomes" id="UP001620626">
    <property type="component" value="Unassembled WGS sequence"/>
</dbReference>
<evidence type="ECO:0000313" key="4">
    <source>
        <dbReference type="EMBL" id="KAL3082553.1"/>
    </source>
</evidence>
<dbReference type="AlphaFoldDB" id="A0ABD2J259"/>
<dbReference type="SMART" id="SM00248">
    <property type="entry name" value="ANK"/>
    <property type="match status" value="2"/>
</dbReference>
<evidence type="ECO:0000256" key="2">
    <source>
        <dbReference type="ARBA" id="ARBA00023043"/>
    </source>
</evidence>
<comment type="caution">
    <text evidence="4">The sequence shown here is derived from an EMBL/GenBank/DDBJ whole genome shotgun (WGS) entry which is preliminary data.</text>
</comment>
<dbReference type="PROSITE" id="PS50088">
    <property type="entry name" value="ANK_REPEAT"/>
    <property type="match status" value="2"/>
</dbReference>
<name>A0ABD2J259_9BILA</name>
<dbReference type="SUPFAM" id="SSF48403">
    <property type="entry name" value="Ankyrin repeat"/>
    <property type="match status" value="1"/>
</dbReference>
<dbReference type="InterPro" id="IPR036770">
    <property type="entry name" value="Ankyrin_rpt-contain_sf"/>
</dbReference>
<evidence type="ECO:0000256" key="1">
    <source>
        <dbReference type="ARBA" id="ARBA00022737"/>
    </source>
</evidence>
<sequence length="231" mass="25605">MPRTTYKLLSSLLKKARQIRISGPAGPCGGTLLRAPPSPGTVAPTTNERGRLTAMVFAVNEGSAEIVKLLVESGANVNLMDYEKKTSPLIIGCQEDRFACVQQMLFSPEVDRNITDKYGQTPLIHAVICGRRETAKLLITHGANVQKVDNFVGQNVTNGNQRRHSLLALDSYTCGDLRRSARLSMKARKCSRKIYVCNDIWLHIFPWLNPAKVGLKLALLSVRFDCLVQRI</sequence>
<organism evidence="4 5">
    <name type="scientific">Heterodera trifolii</name>
    <dbReference type="NCBI Taxonomy" id="157864"/>
    <lineage>
        <taxon>Eukaryota</taxon>
        <taxon>Metazoa</taxon>
        <taxon>Ecdysozoa</taxon>
        <taxon>Nematoda</taxon>
        <taxon>Chromadorea</taxon>
        <taxon>Rhabditida</taxon>
        <taxon>Tylenchina</taxon>
        <taxon>Tylenchomorpha</taxon>
        <taxon>Tylenchoidea</taxon>
        <taxon>Heteroderidae</taxon>
        <taxon>Heteroderinae</taxon>
        <taxon>Heterodera</taxon>
    </lineage>
</organism>
<keyword evidence="1" id="KW-0677">Repeat</keyword>
<proteinExistence type="predicted"/>
<reference evidence="4 5" key="1">
    <citation type="submission" date="2024-10" db="EMBL/GenBank/DDBJ databases">
        <authorList>
            <person name="Kim D."/>
        </authorList>
    </citation>
    <scope>NUCLEOTIDE SEQUENCE [LARGE SCALE GENOMIC DNA]</scope>
    <source>
        <strain evidence="4">BH-2024</strain>
    </source>
</reference>
<dbReference type="EMBL" id="JBICBT010001106">
    <property type="protein sequence ID" value="KAL3082553.1"/>
    <property type="molecule type" value="Genomic_DNA"/>
</dbReference>
<dbReference type="PANTHER" id="PTHR24171">
    <property type="entry name" value="ANKYRIN REPEAT DOMAIN-CONTAINING PROTEIN 39-RELATED"/>
    <property type="match status" value="1"/>
</dbReference>
<accession>A0ABD2J259</accession>
<evidence type="ECO:0000256" key="3">
    <source>
        <dbReference type="PROSITE-ProRule" id="PRU00023"/>
    </source>
</evidence>
<keyword evidence="2 3" id="KW-0040">ANK repeat</keyword>
<dbReference type="PROSITE" id="PS50297">
    <property type="entry name" value="ANK_REP_REGION"/>
    <property type="match status" value="2"/>
</dbReference>
<evidence type="ECO:0000313" key="5">
    <source>
        <dbReference type="Proteomes" id="UP001620626"/>
    </source>
</evidence>
<dbReference type="Gene3D" id="1.25.40.20">
    <property type="entry name" value="Ankyrin repeat-containing domain"/>
    <property type="match status" value="1"/>
</dbReference>
<dbReference type="PANTHER" id="PTHR24171:SF9">
    <property type="entry name" value="ANKYRIN REPEAT DOMAIN-CONTAINING PROTEIN 39"/>
    <property type="match status" value="1"/>
</dbReference>